<reference evidence="5 6" key="1">
    <citation type="journal article" date="2005" name="Int. J. Syst. Evol. Microbiol.">
        <title>Bacillus cibi sp. nov., isolated from jeotgal, a traditional Korean fermented seafood.</title>
        <authorList>
            <person name="Yoon J.H."/>
            <person name="Lee C.H."/>
            <person name="Oh T.K."/>
        </authorList>
    </citation>
    <scope>NUCLEOTIDE SEQUENCE [LARGE SCALE GENOMIC DNA]</scope>
    <source>
        <strain evidence="5 6">DSM 16189</strain>
    </source>
</reference>
<dbReference type="Gene3D" id="3.90.79.10">
    <property type="entry name" value="Nucleoside Triphosphate Pyrophosphohydrolase"/>
    <property type="match status" value="1"/>
</dbReference>
<comment type="caution">
    <text evidence="5">The sequence shown here is derived from an EMBL/GenBank/DDBJ whole genome shotgun (WGS) entry which is preliminary data.</text>
</comment>
<name>A0A084GZY5_METID</name>
<dbReference type="Pfam" id="PF00293">
    <property type="entry name" value="NUDIX"/>
    <property type="match status" value="1"/>
</dbReference>
<feature type="domain" description="Nudix hydrolase" evidence="4">
    <location>
        <begin position="2"/>
        <end position="126"/>
    </location>
</feature>
<dbReference type="InterPro" id="IPR020476">
    <property type="entry name" value="Nudix_hydrolase"/>
</dbReference>
<dbReference type="InterPro" id="IPR015797">
    <property type="entry name" value="NUDIX_hydrolase-like_dom_sf"/>
</dbReference>
<dbReference type="Proteomes" id="UP000028549">
    <property type="component" value="Unassembled WGS sequence"/>
</dbReference>
<gene>
    <name evidence="5" type="ORF">GS18_0208670</name>
</gene>
<dbReference type="PROSITE" id="PS51462">
    <property type="entry name" value="NUDIX"/>
    <property type="match status" value="1"/>
</dbReference>
<dbReference type="CDD" id="cd02883">
    <property type="entry name" value="NUDIX_Hydrolase"/>
    <property type="match status" value="1"/>
</dbReference>
<evidence type="ECO:0000259" key="4">
    <source>
        <dbReference type="PROSITE" id="PS51462"/>
    </source>
</evidence>
<proteinExistence type="inferred from homology"/>
<dbReference type="EMBL" id="JNVC02000004">
    <property type="protein sequence ID" value="KEZ52897.1"/>
    <property type="molecule type" value="Genomic_DNA"/>
</dbReference>
<evidence type="ECO:0000256" key="3">
    <source>
        <dbReference type="RuleBase" id="RU003476"/>
    </source>
</evidence>
<comment type="similarity">
    <text evidence="3">Belongs to the Nudix hydrolase family.</text>
</comment>
<organism evidence="5 6">
    <name type="scientific">Metabacillus indicus</name>
    <name type="common">Bacillus indicus</name>
    <dbReference type="NCBI Taxonomy" id="246786"/>
    <lineage>
        <taxon>Bacteria</taxon>
        <taxon>Bacillati</taxon>
        <taxon>Bacillota</taxon>
        <taxon>Bacilli</taxon>
        <taxon>Bacillales</taxon>
        <taxon>Bacillaceae</taxon>
        <taxon>Metabacillus</taxon>
    </lineage>
</organism>
<dbReference type="GO" id="GO:0016787">
    <property type="term" value="F:hydrolase activity"/>
    <property type="evidence" value="ECO:0007669"/>
    <property type="project" value="UniProtKB-KW"/>
</dbReference>
<comment type="cofactor">
    <cofactor evidence="1">
        <name>Mg(2+)</name>
        <dbReference type="ChEBI" id="CHEBI:18420"/>
    </cofactor>
</comment>
<protein>
    <submittedName>
        <fullName evidence="5">DNA mismatch repair protein MutT</fullName>
    </submittedName>
</protein>
<evidence type="ECO:0000313" key="5">
    <source>
        <dbReference type="EMBL" id="KEZ52897.1"/>
    </source>
</evidence>
<dbReference type="PROSITE" id="PS00893">
    <property type="entry name" value="NUDIX_BOX"/>
    <property type="match status" value="1"/>
</dbReference>
<dbReference type="OrthoDB" id="9804563at2"/>
<accession>A0A084GZY5</accession>
<dbReference type="PANTHER" id="PTHR43046">
    <property type="entry name" value="GDP-MANNOSE MANNOSYL HYDROLASE"/>
    <property type="match status" value="1"/>
</dbReference>
<dbReference type="PANTHER" id="PTHR43046:SF2">
    <property type="entry name" value="8-OXO-DGTP DIPHOSPHATASE-RELATED"/>
    <property type="match status" value="1"/>
</dbReference>
<keyword evidence="6" id="KW-1185">Reference proteome</keyword>
<evidence type="ECO:0000313" key="6">
    <source>
        <dbReference type="Proteomes" id="UP000028549"/>
    </source>
</evidence>
<dbReference type="RefSeq" id="WP_029565955.1">
    <property type="nucleotide sequence ID" value="NZ_JNVC02000004.1"/>
</dbReference>
<evidence type="ECO:0000256" key="2">
    <source>
        <dbReference type="ARBA" id="ARBA00022801"/>
    </source>
</evidence>
<keyword evidence="2 3" id="KW-0378">Hydrolase</keyword>
<dbReference type="STRING" id="246786.GS18_0208670"/>
<dbReference type="PRINTS" id="PR00502">
    <property type="entry name" value="NUDIXFAMILY"/>
</dbReference>
<dbReference type="InterPro" id="IPR000086">
    <property type="entry name" value="NUDIX_hydrolase_dom"/>
</dbReference>
<sequence>MNSIATAGCFSIIKNNEGNILLVKRRDYPIWDLPGGRADPGELLEGCAVREAEEETGCCIKIAAKIGEYHLADENDMQHIYSAEQVGGELIAQGPETAQTGWFDPKKLPLLMVPNRKRQIRDFLSAEGMVKESVKTSYIVKFLRAVIRNK</sequence>
<evidence type="ECO:0000256" key="1">
    <source>
        <dbReference type="ARBA" id="ARBA00001946"/>
    </source>
</evidence>
<dbReference type="SUPFAM" id="SSF55811">
    <property type="entry name" value="Nudix"/>
    <property type="match status" value="1"/>
</dbReference>
<dbReference type="AlphaFoldDB" id="A0A084GZY5"/>
<dbReference type="InterPro" id="IPR020084">
    <property type="entry name" value="NUDIX_hydrolase_CS"/>
</dbReference>